<dbReference type="InterPro" id="IPR007739">
    <property type="entry name" value="RgpF"/>
</dbReference>
<dbReference type="Proteomes" id="UP000036938">
    <property type="component" value="Unassembled WGS sequence"/>
</dbReference>
<dbReference type="RefSeq" id="WP_050529033.1">
    <property type="nucleotide sequence ID" value="NZ_AQQZ01000001.1"/>
</dbReference>
<evidence type="ECO:0000313" key="1">
    <source>
        <dbReference type="EMBL" id="KNG95312.1"/>
    </source>
</evidence>
<evidence type="ECO:0000313" key="2">
    <source>
        <dbReference type="Proteomes" id="UP000036938"/>
    </source>
</evidence>
<dbReference type="OrthoDB" id="8849801at2"/>
<sequence length="440" mass="49367">MQLEILIDGTSVGMVRCSEFRQDLKDRDISDGFAAFKFAIPHGYRDGRAHRIDLRHRGEDGVVVGAPRKVIFGADERARKWVKRFRSYIVQGGPTNAQRVRLNSAFLGGARHKVAVMVGYTSGIDPAASSNRLIDELRANGFFVLHVHASPAADTATSWEITSSADAYFLKHNVGYDFGSWLTGLAMVWKFREQIDELLFVNDSNLGPVHALRPALAPSHLDRHDIFGLIDNFDTAHHLQSYFVRFSRKVLQGNFLPAFAAQYPITADKSEIVKHGEIGLSQMARDFGLDVGCLVDTDTVRRTWIRKYDSYRTDAIRAVCDTGFSAIAEDTYNRFEEIKTATVRGVALNPTHYYRRTLFEEFQFPFVKRDLILRNPVDIPDWHLIPTVLSAKSREFGNWVFELATDNAGLVPLSASPFAAMGDTPARIDAPLSENKKGQV</sequence>
<comment type="caution">
    <text evidence="1">The sequence shown here is derived from an EMBL/GenBank/DDBJ whole genome shotgun (WGS) entry which is preliminary data.</text>
</comment>
<protein>
    <submittedName>
        <fullName evidence="1">Uncharacterized protein</fullName>
    </submittedName>
</protein>
<gene>
    <name evidence="1" type="ORF">ATO11_01400</name>
</gene>
<dbReference type="EMBL" id="AQQZ01000001">
    <property type="protein sequence ID" value="KNG95312.1"/>
    <property type="molecule type" value="Genomic_DNA"/>
</dbReference>
<accession>A0A0L1JUE5</accession>
<dbReference type="AlphaFoldDB" id="A0A0L1JUE5"/>
<dbReference type="Pfam" id="PF05045">
    <property type="entry name" value="RgpF"/>
    <property type="match status" value="1"/>
</dbReference>
<dbReference type="STRING" id="1317121.ATO11_01400"/>
<organism evidence="1 2">
    <name type="scientific">Pseudaestuariivita atlantica</name>
    <dbReference type="NCBI Taxonomy" id="1317121"/>
    <lineage>
        <taxon>Bacteria</taxon>
        <taxon>Pseudomonadati</taxon>
        <taxon>Pseudomonadota</taxon>
        <taxon>Alphaproteobacteria</taxon>
        <taxon>Rhodobacterales</taxon>
        <taxon>Paracoccaceae</taxon>
        <taxon>Pseudaestuariivita</taxon>
    </lineage>
</organism>
<keyword evidence="2" id="KW-1185">Reference proteome</keyword>
<proteinExistence type="predicted"/>
<reference evidence="1 2" key="1">
    <citation type="journal article" date="2015" name="Int. J. Syst. Evol. Microbiol.">
        <title>Aestuariivita atlantica sp. nov., isolated from deep sea sediment of the Atlantic Ocean.</title>
        <authorList>
            <person name="Li G."/>
            <person name="Lai Q."/>
            <person name="Du Y."/>
            <person name="Liu X."/>
            <person name="Sun F."/>
            <person name="Shao Z."/>
        </authorList>
    </citation>
    <scope>NUCLEOTIDE SEQUENCE [LARGE SCALE GENOMIC DNA]</scope>
    <source>
        <strain evidence="1 2">22II-S11-z3</strain>
    </source>
</reference>
<name>A0A0L1JUE5_9RHOB</name>